<dbReference type="AlphaFoldDB" id="G0QJB3"/>
<gene>
    <name evidence="2" type="ORF">IMG5_003740</name>
</gene>
<evidence type="ECO:0000313" key="2">
    <source>
        <dbReference type="EMBL" id="EGR34694.1"/>
    </source>
</evidence>
<evidence type="ECO:0000313" key="3">
    <source>
        <dbReference type="Proteomes" id="UP000008983"/>
    </source>
</evidence>
<keyword evidence="2" id="KW-0378">Hydrolase</keyword>
<dbReference type="RefSeq" id="XP_004039998.1">
    <property type="nucleotide sequence ID" value="XM_004039950.1"/>
</dbReference>
<reference evidence="2 3" key="1">
    <citation type="submission" date="2011-07" db="EMBL/GenBank/DDBJ databases">
        <authorList>
            <person name="Coyne R."/>
            <person name="Brami D."/>
            <person name="Johnson J."/>
            <person name="Hostetler J."/>
            <person name="Hannick L."/>
            <person name="Clark T."/>
            <person name="Cassidy-Hanley D."/>
            <person name="Inman J."/>
        </authorList>
    </citation>
    <scope>NUCLEOTIDE SEQUENCE [LARGE SCALE GENOMIC DNA]</scope>
    <source>
        <strain evidence="2 3">G5</strain>
    </source>
</reference>
<dbReference type="EC" id="3.4.21.53" evidence="2"/>
<protein>
    <submittedName>
        <fullName evidence="2">Scp-like extracellular protein, putative</fullName>
        <ecNumber evidence="2">3.4.21.53</ecNumber>
    </submittedName>
</protein>
<feature type="non-terminal residue" evidence="2">
    <location>
        <position position="478"/>
    </location>
</feature>
<dbReference type="GO" id="GO:0004252">
    <property type="term" value="F:serine-type endopeptidase activity"/>
    <property type="evidence" value="ECO:0007669"/>
    <property type="project" value="UniProtKB-EC"/>
</dbReference>
<dbReference type="OrthoDB" id="297041at2759"/>
<dbReference type="EMBL" id="GL983055">
    <property type="protein sequence ID" value="EGR34694.1"/>
    <property type="molecule type" value="Genomic_DNA"/>
</dbReference>
<proteinExistence type="predicted"/>
<keyword evidence="1" id="KW-0175">Coiled coil</keyword>
<organism evidence="2 3">
    <name type="scientific">Ichthyophthirius multifiliis</name>
    <name type="common">White spot disease agent</name>
    <name type="synonym">Ich</name>
    <dbReference type="NCBI Taxonomy" id="5932"/>
    <lineage>
        <taxon>Eukaryota</taxon>
        <taxon>Sar</taxon>
        <taxon>Alveolata</taxon>
        <taxon>Ciliophora</taxon>
        <taxon>Intramacronucleata</taxon>
        <taxon>Oligohymenophorea</taxon>
        <taxon>Hymenostomatida</taxon>
        <taxon>Ophryoglenina</taxon>
        <taxon>Ichthyophthirius</taxon>
    </lineage>
</organism>
<accession>G0QJB3</accession>
<name>G0QJB3_ICHMU</name>
<keyword evidence="3" id="KW-1185">Reference proteome</keyword>
<dbReference type="Proteomes" id="UP000008983">
    <property type="component" value="Unassembled WGS sequence"/>
</dbReference>
<feature type="coiled-coil region" evidence="1">
    <location>
        <begin position="123"/>
        <end position="170"/>
    </location>
</feature>
<evidence type="ECO:0000256" key="1">
    <source>
        <dbReference type="SAM" id="Coils"/>
    </source>
</evidence>
<dbReference type="InParanoid" id="G0QJB3"/>
<dbReference type="eggNOG" id="ENOG502SHVA">
    <property type="taxonomic scope" value="Eukaryota"/>
</dbReference>
<dbReference type="GeneID" id="14910889"/>
<sequence length="478" mass="55141">MSTQQELLKEKPQLAQQIDTLYHVDIRMDNLKSFLSNIGNVINQQSIVINQMQIDLKTKAQTEKVELAFKQISKAIELNDTELHKKVAVLLDKPKSESTGDLIIDSSNMVYLEDQLSLKFCSNDKYETYKKSVLDKISELENKLVIIDRKGNANEVNESLIKALKDLDEKLYALYREDGKLKNEIQDLLVKIELQGKALEKGEQQEQNNNISDPHRICALESDSKQLMYDISEFKRIVSNLDSEIRRKFDALEHKVLSQFNNIKKKDQANFSREEIIGMIERGKIFAEEKLKVIESDLVDMKGKIGLISDLDKKLKRKFRELQDNTDWSKKLEEKANNDETKKEFLHIDEKIKNINALVSQFRKEFETIEEFYLQLASLLKNNQQETVALITGNTRIIPNRCVACGTKGRQNFNTSDVRGTDGKIYKADFGSQNQTSVYEQQEVFDVLPSEIGLPNIYVNEEKQNKFVQFKGRPDSAK</sequence>